<feature type="binding site" evidence="6">
    <location>
        <position position="156"/>
    </location>
    <ligand>
        <name>S-adenosyl-L-methionine</name>
        <dbReference type="ChEBI" id="CHEBI:59789"/>
    </ligand>
</feature>
<evidence type="ECO:0000256" key="2">
    <source>
        <dbReference type="ARBA" id="ARBA00022490"/>
    </source>
</evidence>
<comment type="similarity">
    <text evidence="1 6">Belongs to the methyltransferase superfamily. PrmA family.</text>
</comment>
<dbReference type="Pfam" id="PF06325">
    <property type="entry name" value="PrmA"/>
    <property type="match status" value="1"/>
</dbReference>
<dbReference type="InterPro" id="IPR004498">
    <property type="entry name" value="Ribosomal_PrmA_MeTrfase"/>
</dbReference>
<dbReference type="HAMAP" id="MF_00735">
    <property type="entry name" value="Methyltr_PrmA"/>
    <property type="match status" value="1"/>
</dbReference>
<evidence type="ECO:0000256" key="6">
    <source>
        <dbReference type="HAMAP-Rule" id="MF_00735"/>
    </source>
</evidence>
<dbReference type="EMBL" id="JAXCLW010000001">
    <property type="protein sequence ID" value="MDY0881296.1"/>
    <property type="molecule type" value="Genomic_DNA"/>
</dbReference>
<comment type="caution">
    <text evidence="8">The sequence shown here is derived from an EMBL/GenBank/DDBJ whole genome shotgun (WGS) entry which is preliminary data.</text>
</comment>
<evidence type="ECO:0000256" key="3">
    <source>
        <dbReference type="ARBA" id="ARBA00022603"/>
    </source>
</evidence>
<dbReference type="Proteomes" id="UP001279642">
    <property type="component" value="Unassembled WGS sequence"/>
</dbReference>
<accession>A0ABU5E4X6</accession>
<evidence type="ECO:0000256" key="4">
    <source>
        <dbReference type="ARBA" id="ARBA00022679"/>
    </source>
</evidence>
<keyword evidence="5 6" id="KW-0949">S-adenosyl-L-methionine</keyword>
<proteinExistence type="inferred from homology"/>
<organism evidence="8 9">
    <name type="scientific">Dongia soli</name>
    <dbReference type="NCBI Taxonomy" id="600628"/>
    <lineage>
        <taxon>Bacteria</taxon>
        <taxon>Pseudomonadati</taxon>
        <taxon>Pseudomonadota</taxon>
        <taxon>Alphaproteobacteria</taxon>
        <taxon>Rhodospirillales</taxon>
        <taxon>Dongiaceae</taxon>
        <taxon>Dongia</taxon>
    </lineage>
</organism>
<evidence type="ECO:0000256" key="5">
    <source>
        <dbReference type="ARBA" id="ARBA00022691"/>
    </source>
</evidence>
<dbReference type="GO" id="GO:0032259">
    <property type="term" value="P:methylation"/>
    <property type="evidence" value="ECO:0007669"/>
    <property type="project" value="UniProtKB-KW"/>
</dbReference>
<evidence type="ECO:0000313" key="9">
    <source>
        <dbReference type="Proteomes" id="UP001279642"/>
    </source>
</evidence>
<dbReference type="Gene3D" id="3.40.50.150">
    <property type="entry name" value="Vaccinia Virus protein VP39"/>
    <property type="match status" value="1"/>
</dbReference>
<reference evidence="8 9" key="1">
    <citation type="journal article" date="2016" name="Antonie Van Leeuwenhoek">
        <title>Dongia soli sp. nov., isolated from soil from Dokdo, Korea.</title>
        <authorList>
            <person name="Kim D.U."/>
            <person name="Lee H."/>
            <person name="Kim H."/>
            <person name="Kim S.G."/>
            <person name="Ka J.O."/>
        </authorList>
    </citation>
    <scope>NUCLEOTIDE SEQUENCE [LARGE SCALE GENOMIC DNA]</scope>
    <source>
        <strain evidence="8 9">D78</strain>
    </source>
</reference>
<keyword evidence="3 6" id="KW-0489">Methyltransferase</keyword>
<keyword evidence="2 6" id="KW-0963">Cytoplasm</keyword>
<dbReference type="InterPro" id="IPR029063">
    <property type="entry name" value="SAM-dependent_MTases_sf"/>
</dbReference>
<sequence length="340" mass="36793">MTSLWSIILELPYKPAEEDRQRLELALEPFGEALSSFEVDDGKAWKIEVFGESKPARRLVDAALKPLGKFKAAIAPVPEKDWVAESQKGLPALSAGPFFIHGSHHTGRLPKNKIVFEIDAGMAFGTGRHETTRGCLLALGRLAESGQKFRKPLDIGTGTGILAFAMARLFKVPVIGGDNDKDSVRVARENAALNGLKREVKILLSDGYRAAAIRSQAPFDLVCANILANPLIELAPSLAKVLGRNGRAVLSGLLRSQEKDVLAAHEAQGLELDFRLRLKDWSVLVVKRRVKTAAGKKPASKKSVVKKSMTGKSAAKVKAKATKRKVAQKKTAAGKPGRRS</sequence>
<dbReference type="GO" id="GO:0008168">
    <property type="term" value="F:methyltransferase activity"/>
    <property type="evidence" value="ECO:0007669"/>
    <property type="project" value="UniProtKB-KW"/>
</dbReference>
<evidence type="ECO:0000256" key="7">
    <source>
        <dbReference type="SAM" id="MobiDB-lite"/>
    </source>
</evidence>
<feature type="binding site" evidence="6">
    <location>
        <position position="225"/>
    </location>
    <ligand>
        <name>S-adenosyl-L-methionine</name>
        <dbReference type="ChEBI" id="CHEBI:59789"/>
    </ligand>
</feature>
<dbReference type="PANTHER" id="PTHR43648:SF1">
    <property type="entry name" value="ELECTRON TRANSFER FLAVOPROTEIN BETA SUBUNIT LYSINE METHYLTRANSFERASE"/>
    <property type="match status" value="1"/>
</dbReference>
<comment type="function">
    <text evidence="6">Methylates ribosomal protein L11.</text>
</comment>
<keyword evidence="8" id="KW-0689">Ribosomal protein</keyword>
<dbReference type="PANTHER" id="PTHR43648">
    <property type="entry name" value="ELECTRON TRANSFER FLAVOPROTEIN BETA SUBUNIT LYSINE METHYLTRANSFERASE"/>
    <property type="match status" value="1"/>
</dbReference>
<keyword evidence="8" id="KW-0687">Ribonucleoprotein</keyword>
<evidence type="ECO:0000256" key="1">
    <source>
        <dbReference type="ARBA" id="ARBA00009741"/>
    </source>
</evidence>
<comment type="subcellular location">
    <subcellularLocation>
        <location evidence="6">Cytoplasm</location>
    </subcellularLocation>
</comment>
<evidence type="ECO:0000313" key="8">
    <source>
        <dbReference type="EMBL" id="MDY0881296.1"/>
    </source>
</evidence>
<dbReference type="CDD" id="cd02440">
    <property type="entry name" value="AdoMet_MTases"/>
    <property type="match status" value="1"/>
</dbReference>
<dbReference type="SUPFAM" id="SSF53335">
    <property type="entry name" value="S-adenosyl-L-methionine-dependent methyltransferases"/>
    <property type="match status" value="1"/>
</dbReference>
<name>A0ABU5E4X6_9PROT</name>
<dbReference type="InterPro" id="IPR050078">
    <property type="entry name" value="Ribosomal_L11_MeTrfase_PrmA"/>
</dbReference>
<dbReference type="GO" id="GO:0005840">
    <property type="term" value="C:ribosome"/>
    <property type="evidence" value="ECO:0007669"/>
    <property type="project" value="UniProtKB-KW"/>
</dbReference>
<dbReference type="RefSeq" id="WP_320506365.1">
    <property type="nucleotide sequence ID" value="NZ_JAXCLW010000001.1"/>
</dbReference>
<feature type="compositionally biased region" description="Basic residues" evidence="7">
    <location>
        <begin position="315"/>
        <end position="328"/>
    </location>
</feature>
<comment type="catalytic activity">
    <reaction evidence="6">
        <text>L-lysyl-[protein] + 3 S-adenosyl-L-methionine = N(6),N(6),N(6)-trimethyl-L-lysyl-[protein] + 3 S-adenosyl-L-homocysteine + 3 H(+)</text>
        <dbReference type="Rhea" id="RHEA:54192"/>
        <dbReference type="Rhea" id="RHEA-COMP:9752"/>
        <dbReference type="Rhea" id="RHEA-COMP:13826"/>
        <dbReference type="ChEBI" id="CHEBI:15378"/>
        <dbReference type="ChEBI" id="CHEBI:29969"/>
        <dbReference type="ChEBI" id="CHEBI:57856"/>
        <dbReference type="ChEBI" id="CHEBI:59789"/>
        <dbReference type="ChEBI" id="CHEBI:61961"/>
    </reaction>
</comment>
<feature type="binding site" evidence="6">
    <location>
        <position position="178"/>
    </location>
    <ligand>
        <name>S-adenosyl-L-methionine</name>
        <dbReference type="ChEBI" id="CHEBI:59789"/>
    </ligand>
</feature>
<gene>
    <name evidence="6" type="primary">prmA</name>
    <name evidence="8" type="ORF">SMD27_00430</name>
</gene>
<dbReference type="EC" id="2.1.1.-" evidence="6"/>
<feature type="region of interest" description="Disordered" evidence="7">
    <location>
        <begin position="295"/>
        <end position="340"/>
    </location>
</feature>
<keyword evidence="9" id="KW-1185">Reference proteome</keyword>
<protein>
    <recommendedName>
        <fullName evidence="6">Ribosomal protein L11 methyltransferase</fullName>
        <shortName evidence="6">L11 Mtase</shortName>
        <ecNumber evidence="6">2.1.1.-</ecNumber>
    </recommendedName>
</protein>
<feature type="binding site" evidence="6">
    <location>
        <position position="132"/>
    </location>
    <ligand>
        <name>S-adenosyl-L-methionine</name>
        <dbReference type="ChEBI" id="CHEBI:59789"/>
    </ligand>
</feature>
<keyword evidence="4 6" id="KW-0808">Transferase</keyword>